<feature type="domain" description="YbaK/aminoacyl-tRNA synthetase-associated" evidence="5">
    <location>
        <begin position="31"/>
        <end position="145"/>
    </location>
</feature>
<dbReference type="SUPFAM" id="SSF55826">
    <property type="entry name" value="YbaK/ProRS associated domain"/>
    <property type="match status" value="1"/>
</dbReference>
<keyword evidence="3 4" id="KW-0456">Lyase</keyword>
<dbReference type="GO" id="GO:0002161">
    <property type="term" value="F:aminoacyl-tRNA deacylase activity"/>
    <property type="evidence" value="ECO:0007669"/>
    <property type="project" value="InterPro"/>
</dbReference>
<dbReference type="PANTHER" id="PTHR30411:SF0">
    <property type="entry name" value="CYS-TRNA(PRO)_CYS-TRNA(CYS) DEACYLASE YBAK"/>
    <property type="match status" value="1"/>
</dbReference>
<proteinExistence type="inferred from homology"/>
<dbReference type="GO" id="GO:0016829">
    <property type="term" value="F:lyase activity"/>
    <property type="evidence" value="ECO:0007669"/>
    <property type="project" value="UniProtKB-KW"/>
</dbReference>
<dbReference type="InterPro" id="IPR007214">
    <property type="entry name" value="YbaK/aa-tRNA-synth-assoc-dom"/>
</dbReference>
<evidence type="ECO:0000256" key="4">
    <source>
        <dbReference type="PIRNR" id="PIRNR006181"/>
    </source>
</evidence>
<sequence length="157" mass="16212">MSARTRAIAALEGTEHTILEYAASQDHFGEHAVDELGVDPAAALKTLVVRNEANEREMALCCVPVAGHLSLKAVAKALGWKKAAMADPKKAQHATGYVVGGISPLGTLQRLPVLIDASVSSFPTVTVSAGQRGLSAELAPQDLAALTGADFADIAAQ</sequence>
<dbReference type="PIRSF" id="PIRSF006181">
    <property type="entry name" value="EbsC_YbaK"/>
    <property type="match status" value="1"/>
</dbReference>
<dbReference type="InterPro" id="IPR004369">
    <property type="entry name" value="Prolyl-tRNA_editing_YbaK/EbsC"/>
</dbReference>
<dbReference type="Proteomes" id="UP000215771">
    <property type="component" value="Unassembled WGS sequence"/>
</dbReference>
<dbReference type="GO" id="GO:0006412">
    <property type="term" value="P:translation"/>
    <property type="evidence" value="ECO:0007669"/>
    <property type="project" value="UniProtKB-KW"/>
</dbReference>
<protein>
    <recommendedName>
        <fullName evidence="4">Cys-tRNA(Pro)/Cys-tRNA(Cys) deacylase</fullName>
        <ecNumber evidence="4">4.2.-.-</ecNumber>
    </recommendedName>
</protein>
<dbReference type="EC" id="4.2.-.-" evidence="4"/>
<evidence type="ECO:0000256" key="1">
    <source>
        <dbReference type="ARBA" id="ARBA00009798"/>
    </source>
</evidence>
<evidence type="ECO:0000256" key="3">
    <source>
        <dbReference type="ARBA" id="ARBA00023239"/>
    </source>
</evidence>
<comment type="caution">
    <text evidence="6">The sequence shown here is derived from an EMBL/GenBank/DDBJ whole genome shotgun (WGS) entry which is preliminary data.</text>
</comment>
<keyword evidence="2 4" id="KW-0648">Protein biosynthesis</keyword>
<dbReference type="Gene3D" id="3.90.960.10">
    <property type="entry name" value="YbaK/aminoacyl-tRNA synthetase-associated domain"/>
    <property type="match status" value="1"/>
</dbReference>
<dbReference type="PANTHER" id="PTHR30411">
    <property type="entry name" value="CYTOPLASMIC PROTEIN"/>
    <property type="match status" value="1"/>
</dbReference>
<dbReference type="EMBL" id="NQMQ01000024">
    <property type="protein sequence ID" value="PAJ68575.1"/>
    <property type="molecule type" value="Genomic_DNA"/>
</dbReference>
<dbReference type="RefSeq" id="WP_095278796.1">
    <property type="nucleotide sequence ID" value="NZ_CP047655.1"/>
</dbReference>
<dbReference type="InterPro" id="IPR036754">
    <property type="entry name" value="YbaK/aa-tRNA-synt-asso_dom_sf"/>
</dbReference>
<dbReference type="CDD" id="cd00002">
    <property type="entry name" value="YbaK_deacylase"/>
    <property type="match status" value="1"/>
</dbReference>
<comment type="similarity">
    <text evidence="1 4">Belongs to the prolyl-tRNA editing family. YbaK/EbsC subfamily.</text>
</comment>
<evidence type="ECO:0000313" key="6">
    <source>
        <dbReference type="EMBL" id="PAJ68575.1"/>
    </source>
</evidence>
<dbReference type="AlphaFoldDB" id="A0A269PAP7"/>
<evidence type="ECO:0000313" key="7">
    <source>
        <dbReference type="Proteomes" id="UP000215771"/>
    </source>
</evidence>
<evidence type="ECO:0000259" key="5">
    <source>
        <dbReference type="Pfam" id="PF04073"/>
    </source>
</evidence>
<accession>A0A269PAP7</accession>
<reference evidence="6 7" key="1">
    <citation type="submission" date="2017-08" db="EMBL/GenBank/DDBJ databases">
        <authorList>
            <person name="de Groot N.N."/>
        </authorList>
    </citation>
    <scope>NUCLEOTIDE SEQUENCE [LARGE SCALE GENOMIC DNA]</scope>
    <source>
        <strain evidence="6 7">NBT06-6</strain>
    </source>
</reference>
<name>A0A269PAP7_9CORY</name>
<gene>
    <name evidence="6" type="ORF">CIG21_10550</name>
</gene>
<evidence type="ECO:0000256" key="2">
    <source>
        <dbReference type="ARBA" id="ARBA00022917"/>
    </source>
</evidence>
<dbReference type="Pfam" id="PF04073">
    <property type="entry name" value="tRNA_edit"/>
    <property type="match status" value="1"/>
</dbReference>
<organism evidence="6 7">
    <name type="scientific">Corynebacterium hadale</name>
    <dbReference type="NCBI Taxonomy" id="2026255"/>
    <lineage>
        <taxon>Bacteria</taxon>
        <taxon>Bacillati</taxon>
        <taxon>Actinomycetota</taxon>
        <taxon>Actinomycetes</taxon>
        <taxon>Mycobacteriales</taxon>
        <taxon>Corynebacteriaceae</taxon>
        <taxon>Corynebacterium</taxon>
    </lineage>
</organism>